<dbReference type="EMBL" id="NBAG03000455">
    <property type="protein sequence ID" value="PNI22662.1"/>
    <property type="molecule type" value="Genomic_DNA"/>
</dbReference>
<protein>
    <submittedName>
        <fullName evidence="1">TMCO6 isoform 4</fullName>
    </submittedName>
    <submittedName>
        <fullName evidence="2">TMCO6 isoform 5</fullName>
    </submittedName>
    <submittedName>
        <fullName evidence="3">TMCO6 isoform 8</fullName>
    </submittedName>
</protein>
<evidence type="ECO:0000313" key="2">
    <source>
        <dbReference type="EMBL" id="PNI22663.1"/>
    </source>
</evidence>
<sequence>MWSRRQGRLRPTVCGVEELRRRRREREHCGRRGGSSSWSARGC</sequence>
<gene>
    <name evidence="3" type="ORF">CK820_G0047140</name>
</gene>
<dbReference type="EMBL" id="NBAG03000455">
    <property type="protein sequence ID" value="PNI22665.1"/>
    <property type="molecule type" value="Genomic_DNA"/>
</dbReference>
<evidence type="ECO:0000313" key="3">
    <source>
        <dbReference type="EMBL" id="PNI22665.1"/>
    </source>
</evidence>
<evidence type="ECO:0000313" key="1">
    <source>
        <dbReference type="EMBL" id="PNI22662.1"/>
    </source>
</evidence>
<evidence type="ECO:0000313" key="4">
    <source>
        <dbReference type="Proteomes" id="UP000236370"/>
    </source>
</evidence>
<dbReference type="AlphaFoldDB" id="A0A2J8JIR5"/>
<accession>A0A2J8JIR5</accession>
<organism evidence="3 4">
    <name type="scientific">Pan troglodytes</name>
    <name type="common">Chimpanzee</name>
    <dbReference type="NCBI Taxonomy" id="9598"/>
    <lineage>
        <taxon>Eukaryota</taxon>
        <taxon>Metazoa</taxon>
        <taxon>Chordata</taxon>
        <taxon>Craniata</taxon>
        <taxon>Vertebrata</taxon>
        <taxon>Euteleostomi</taxon>
        <taxon>Mammalia</taxon>
        <taxon>Eutheria</taxon>
        <taxon>Euarchontoglires</taxon>
        <taxon>Primates</taxon>
        <taxon>Haplorrhini</taxon>
        <taxon>Catarrhini</taxon>
        <taxon>Hominidae</taxon>
        <taxon>Pan</taxon>
    </lineage>
</organism>
<comment type="caution">
    <text evidence="3">The sequence shown here is derived from an EMBL/GenBank/DDBJ whole genome shotgun (WGS) entry which is preliminary data.</text>
</comment>
<dbReference type="SMR" id="A0A2J8JIR5"/>
<name>A0A2J8JIR5_PANTR</name>
<dbReference type="EMBL" id="NBAG03000455">
    <property type="protein sequence ID" value="PNI22663.1"/>
    <property type="molecule type" value="Genomic_DNA"/>
</dbReference>
<proteinExistence type="predicted"/>
<dbReference type="Proteomes" id="UP000236370">
    <property type="component" value="Unassembled WGS sequence"/>
</dbReference>
<reference evidence="3 4" key="1">
    <citation type="submission" date="2017-12" db="EMBL/GenBank/DDBJ databases">
        <title>High-resolution comparative analysis of great ape genomes.</title>
        <authorList>
            <person name="Pollen A."/>
            <person name="Hastie A."/>
            <person name="Hormozdiari F."/>
            <person name="Dougherty M."/>
            <person name="Liu R."/>
            <person name="Chaisson M."/>
            <person name="Hoppe E."/>
            <person name="Hill C."/>
            <person name="Pang A."/>
            <person name="Hillier L."/>
            <person name="Baker C."/>
            <person name="Armstrong J."/>
            <person name="Shendure J."/>
            <person name="Paten B."/>
            <person name="Wilson R."/>
            <person name="Chao H."/>
            <person name="Schneider V."/>
            <person name="Ventura M."/>
            <person name="Kronenberg Z."/>
            <person name="Murali S."/>
            <person name="Gordon D."/>
            <person name="Cantsilieris S."/>
            <person name="Munson K."/>
            <person name="Nelson B."/>
            <person name="Raja A."/>
            <person name="Underwood J."/>
            <person name="Diekhans M."/>
            <person name="Fiddes I."/>
            <person name="Haussler D."/>
            <person name="Eichler E."/>
        </authorList>
    </citation>
    <scope>NUCLEOTIDE SEQUENCE [LARGE SCALE GENOMIC DNA]</scope>
    <source>
        <strain evidence="3">Yerkes chimp pedigree #C0471</strain>
        <tissue evidence="3">Blood</tissue>
    </source>
</reference>